<evidence type="ECO:0000313" key="6">
    <source>
        <dbReference type="EMBL" id="KAG3223251.1"/>
    </source>
</evidence>
<feature type="compositionally biased region" description="Basic and acidic residues" evidence="1">
    <location>
        <begin position="666"/>
        <end position="677"/>
    </location>
</feature>
<dbReference type="Proteomes" id="UP000736787">
    <property type="component" value="Unassembled WGS sequence"/>
</dbReference>
<dbReference type="EMBL" id="MJFZ01000030">
    <property type="protein sequence ID" value="RAW41472.1"/>
    <property type="molecule type" value="Genomic_DNA"/>
</dbReference>
<dbReference type="EMBL" id="RCML01000168">
    <property type="protein sequence ID" value="KAG2987651.1"/>
    <property type="molecule type" value="Genomic_DNA"/>
</dbReference>
<proteinExistence type="predicted"/>
<dbReference type="EMBL" id="RCMV01000151">
    <property type="protein sequence ID" value="KAG3223251.1"/>
    <property type="molecule type" value="Genomic_DNA"/>
</dbReference>
<protein>
    <submittedName>
        <fullName evidence="7">Uncharacterized protein</fullName>
    </submittedName>
</protein>
<dbReference type="OrthoDB" id="164840at2759"/>
<evidence type="ECO:0000256" key="1">
    <source>
        <dbReference type="SAM" id="MobiDB-lite"/>
    </source>
</evidence>
<dbReference type="VEuPathDB" id="FungiDB:PC110_g2328"/>
<dbReference type="Proteomes" id="UP000760860">
    <property type="component" value="Unassembled WGS sequence"/>
</dbReference>
<feature type="region of interest" description="Disordered" evidence="1">
    <location>
        <begin position="592"/>
        <end position="623"/>
    </location>
</feature>
<evidence type="ECO:0000313" key="7">
    <source>
        <dbReference type="EMBL" id="RAW41472.1"/>
    </source>
</evidence>
<comment type="caution">
    <text evidence="7">The sequence shown here is derived from an EMBL/GenBank/DDBJ whole genome shotgun (WGS) entry which is preliminary data.</text>
</comment>
<feature type="compositionally biased region" description="Pro residues" evidence="1">
    <location>
        <begin position="683"/>
        <end position="700"/>
    </location>
</feature>
<reference evidence="7 8" key="1">
    <citation type="submission" date="2018-01" db="EMBL/GenBank/DDBJ databases">
        <title>Draft genome of the strawberry crown rot pathogen Phytophthora cactorum.</title>
        <authorList>
            <person name="Armitage A.D."/>
            <person name="Lysoe E."/>
            <person name="Nellist C.F."/>
            <person name="Harrison R.J."/>
            <person name="Brurberg M.B."/>
        </authorList>
    </citation>
    <scope>NUCLEOTIDE SEQUENCE [LARGE SCALE GENOMIC DNA]</scope>
    <source>
        <strain evidence="7 8">10300</strain>
    </source>
</reference>
<reference evidence="6" key="2">
    <citation type="submission" date="2018-05" db="EMBL/GenBank/DDBJ databases">
        <title>Effector identification in a new, highly contiguous assembly of the strawberry crown rot pathogen Phytophthora cactorum.</title>
        <authorList>
            <person name="Armitage A.D."/>
            <person name="Nellist C.F."/>
            <person name="Bates H."/>
            <person name="Vickerstaff R.J."/>
            <person name="Harrison R.J."/>
        </authorList>
    </citation>
    <scope>NUCLEOTIDE SEQUENCE</scope>
    <source>
        <strain evidence="2">15-7</strain>
        <strain evidence="3">4032</strain>
        <strain evidence="4">4040</strain>
        <strain evidence="5">P415</strain>
        <strain evidence="6">P421</strain>
    </source>
</reference>
<feature type="region of interest" description="Disordered" evidence="1">
    <location>
        <begin position="733"/>
        <end position="768"/>
    </location>
</feature>
<organism evidence="7 8">
    <name type="scientific">Phytophthora cactorum</name>
    <dbReference type="NCBI Taxonomy" id="29920"/>
    <lineage>
        <taxon>Eukaryota</taxon>
        <taxon>Sar</taxon>
        <taxon>Stramenopiles</taxon>
        <taxon>Oomycota</taxon>
        <taxon>Peronosporomycetes</taxon>
        <taxon>Peronosporales</taxon>
        <taxon>Peronosporaceae</taxon>
        <taxon>Phytophthora</taxon>
    </lineage>
</organism>
<evidence type="ECO:0000313" key="2">
    <source>
        <dbReference type="EMBL" id="KAG2860351.1"/>
    </source>
</evidence>
<dbReference type="EMBL" id="RCMK01000182">
    <property type="protein sequence ID" value="KAG2945472.1"/>
    <property type="molecule type" value="Genomic_DNA"/>
</dbReference>
<dbReference type="Proteomes" id="UP000251314">
    <property type="component" value="Unassembled WGS sequence"/>
</dbReference>
<gene>
    <name evidence="7" type="ORF">PC110_g2328</name>
    <name evidence="2" type="ORF">PC113_g8125</name>
    <name evidence="3" type="ORF">PC115_g7734</name>
    <name evidence="4" type="ORF">PC117_g8433</name>
    <name evidence="5" type="ORF">PC118_g7174</name>
    <name evidence="6" type="ORF">PC129_g6060</name>
</gene>
<dbReference type="Proteomes" id="UP000697107">
    <property type="component" value="Unassembled WGS sequence"/>
</dbReference>
<dbReference type="EMBL" id="RCMI01000190">
    <property type="protein sequence ID" value="KAG2926958.1"/>
    <property type="molecule type" value="Genomic_DNA"/>
</dbReference>
<evidence type="ECO:0000313" key="5">
    <source>
        <dbReference type="EMBL" id="KAG2987651.1"/>
    </source>
</evidence>
<dbReference type="Proteomes" id="UP000735874">
    <property type="component" value="Unassembled WGS sequence"/>
</dbReference>
<dbReference type="Proteomes" id="UP000774804">
    <property type="component" value="Unassembled WGS sequence"/>
</dbReference>
<keyword evidence="8" id="KW-1185">Reference proteome</keyword>
<feature type="compositionally biased region" description="Polar residues" evidence="1">
    <location>
        <begin position="79"/>
        <end position="97"/>
    </location>
</feature>
<evidence type="ECO:0000313" key="3">
    <source>
        <dbReference type="EMBL" id="KAG2926958.1"/>
    </source>
</evidence>
<evidence type="ECO:0000313" key="4">
    <source>
        <dbReference type="EMBL" id="KAG2945472.1"/>
    </source>
</evidence>
<feature type="compositionally biased region" description="Polar residues" evidence="1">
    <location>
        <begin position="610"/>
        <end position="621"/>
    </location>
</feature>
<sequence>METEDTHLQEEDEMEEEVPVNARTAPADALSPEADALVRPRKFKAWPKDFDVNAYRALKRGKERKAYLMSFGTKHGLQLPQSTTTSTVHHPRLSTNAKKPGRKKRKEQKNLVPQNLAWPKGMNQKEFLAKKPGKERMTYLARYIRKNGIELKEAQARPRVPIGRQPEQRAHPRCGCSSSEACASCSRCVELHCVCGLTGRRRRALCQESRACNCSLVDLAARCKLCHGCRQPHGFSHCRCVLHQRVLWIKRHPELGVELTEEEEEKVCKCFMLAHRHGGAAATKEKEAKALKETERVRRIKRATGYPSSDNIYRSNKVTAFLGEEGLESDLDDGVDDGPGSEVLPPSTDSVIPRTMTRRMLDPEFNPASYHPVFRSEGCSLLETIEPRGGRITRRGNAAFISDAMQDEICRGLDNFAFELDRNASMPPDDLVEFLVYMASIKSANIGELIGTFEDSAAVAASIVIEEYMAQLIEDATIQQRALCPPTEASVQAFTRELLVGFNWQLFEQQHPFSPSDPKDRFLSLTEKEATIKDTLAALILREFVSTQPKSFDVYTDGGDVSRWIRSAVVIPTFVLTGDTGSQSSAGMACITEDHSSGTSTRQHEKDQNDTTPQIRLSVKTNPVHGNPEYKLLFAATLEDRHHIEASVGGLDSKIKAKMTISRLSKAVERQERRSKGTLEGPPKAPGPPPTPRPLPPQDPNDPYASMFEHLWEHFNAYTLKKWEMSMDKYLSATMPGWKPPEEQVAAMKRESTASPQRKQKKQKVVSQ</sequence>
<evidence type="ECO:0000313" key="8">
    <source>
        <dbReference type="Proteomes" id="UP000251314"/>
    </source>
</evidence>
<feature type="compositionally biased region" description="Basic and acidic residues" evidence="1">
    <location>
        <begin position="592"/>
        <end position="609"/>
    </location>
</feature>
<feature type="region of interest" description="Disordered" evidence="1">
    <location>
        <begin position="1"/>
        <end position="35"/>
    </location>
</feature>
<feature type="region of interest" description="Disordered" evidence="1">
    <location>
        <begin position="663"/>
        <end position="704"/>
    </location>
</feature>
<name>A0A329T0R3_9STRA</name>
<feature type="region of interest" description="Disordered" evidence="1">
    <location>
        <begin position="78"/>
        <end position="111"/>
    </location>
</feature>
<accession>A0A329T0R3</accession>
<feature type="compositionally biased region" description="Basic residues" evidence="1">
    <location>
        <begin position="758"/>
        <end position="768"/>
    </location>
</feature>
<dbReference type="EMBL" id="RCMG01000186">
    <property type="protein sequence ID" value="KAG2860351.1"/>
    <property type="molecule type" value="Genomic_DNA"/>
</dbReference>
<dbReference type="AlphaFoldDB" id="A0A329T0R3"/>